<accession>A0A9N8ZD31</accession>
<proteinExistence type="predicted"/>
<reference evidence="1" key="1">
    <citation type="submission" date="2021-06" db="EMBL/GenBank/DDBJ databases">
        <authorList>
            <person name="Kallberg Y."/>
            <person name="Tangrot J."/>
            <person name="Rosling A."/>
        </authorList>
    </citation>
    <scope>NUCLEOTIDE SEQUENCE</scope>
    <source>
        <strain evidence="1">FL966</strain>
    </source>
</reference>
<organism evidence="1 2">
    <name type="scientific">Cetraspora pellucida</name>
    <dbReference type="NCBI Taxonomy" id="1433469"/>
    <lineage>
        <taxon>Eukaryota</taxon>
        <taxon>Fungi</taxon>
        <taxon>Fungi incertae sedis</taxon>
        <taxon>Mucoromycota</taxon>
        <taxon>Glomeromycotina</taxon>
        <taxon>Glomeromycetes</taxon>
        <taxon>Diversisporales</taxon>
        <taxon>Gigasporaceae</taxon>
        <taxon>Cetraspora</taxon>
    </lineage>
</organism>
<sequence>MASTPESHSIQMDQRLDKHAAEEILEIVCSPKMKYIAVLNKNYQIKSRGSKLFAVSDNKEVSIKLIRTNPYNFTIYNSEIDNEVLLRFRDQRKEIDFLSFIDNGNLIMINARDYRAYVFETKDTECEGNSGKFYFIAAEKGERLLLVTRDQKFSLMDPYKLTNKIDASKLFEINNNEYSQTNIIQEPFLIKSDKIIYSNGEKLLIKELVHDNWIDYLRKDLGDTNSITAPSRKTITVIKNGLESISDKHVEFKEFRGRFLLWKLECHQDFVMLKASKLEGNLYLAKVQQDILPSFYQNGKEFILQCELLDSDDLVMITYIGVIVWTIKSEKIRIHYYWNDWDLNSWDGYLENADNSKKEIEKIFNDKNLERILPASSYAIICKNLDVEFGKDKVNLFREFLKDSVYENFYFTCYGKELMEKFILLNDDALIRILGDKCIKECVKDNTHATFRISLLSIIFDFNYFSKLLESHPAFITSILTKIAFVLPSLLLDQRPTSSHLFSYGVHYHLSRTSFIDILTSDIFKVWTNFKENHKPTFFFH</sequence>
<dbReference type="OrthoDB" id="2419598at2759"/>
<dbReference type="Proteomes" id="UP000789759">
    <property type="component" value="Unassembled WGS sequence"/>
</dbReference>
<name>A0A9N8ZD31_9GLOM</name>
<evidence type="ECO:0000313" key="1">
    <source>
        <dbReference type="EMBL" id="CAG8481458.1"/>
    </source>
</evidence>
<protein>
    <submittedName>
        <fullName evidence="1">14650_t:CDS:1</fullName>
    </submittedName>
</protein>
<dbReference type="AlphaFoldDB" id="A0A9N8ZD31"/>
<evidence type="ECO:0000313" key="2">
    <source>
        <dbReference type="Proteomes" id="UP000789759"/>
    </source>
</evidence>
<dbReference type="EMBL" id="CAJVQA010000573">
    <property type="protein sequence ID" value="CAG8481458.1"/>
    <property type="molecule type" value="Genomic_DNA"/>
</dbReference>
<comment type="caution">
    <text evidence="1">The sequence shown here is derived from an EMBL/GenBank/DDBJ whole genome shotgun (WGS) entry which is preliminary data.</text>
</comment>
<gene>
    <name evidence="1" type="ORF">CPELLU_LOCUS1538</name>
</gene>
<keyword evidence="2" id="KW-1185">Reference proteome</keyword>